<keyword evidence="4" id="KW-0449">Lipoprotein</keyword>
<evidence type="ECO:0000256" key="3">
    <source>
        <dbReference type="ARBA" id="ARBA00023136"/>
    </source>
</evidence>
<dbReference type="Proteomes" id="UP001186944">
    <property type="component" value="Unassembled WGS sequence"/>
</dbReference>
<comment type="caution">
    <text evidence="6">The sequence shown here is derived from an EMBL/GenBank/DDBJ whole genome shotgun (WGS) entry which is preliminary data.</text>
</comment>
<feature type="domain" description="CYRIA/CYRIB Rac1 binding" evidence="5">
    <location>
        <begin position="62"/>
        <end position="359"/>
    </location>
</feature>
<dbReference type="InterPro" id="IPR009828">
    <property type="entry name" value="CYRIA/CYRIB_Rac1-bd"/>
</dbReference>
<gene>
    <name evidence="6" type="ORF">FSP39_007916</name>
</gene>
<dbReference type="PANTHER" id="PTHR12422">
    <property type="entry name" value="GH09096P"/>
    <property type="match status" value="1"/>
</dbReference>
<keyword evidence="3" id="KW-0472">Membrane</keyword>
<dbReference type="GO" id="GO:0030833">
    <property type="term" value="P:regulation of actin filament polymerization"/>
    <property type="evidence" value="ECO:0007669"/>
    <property type="project" value="InterPro"/>
</dbReference>
<dbReference type="AlphaFoldDB" id="A0AA89BNY4"/>
<comment type="subcellular location">
    <subcellularLocation>
        <location evidence="1">Membrane</location>
        <topology evidence="1">Lipid-anchor</topology>
    </subcellularLocation>
</comment>
<dbReference type="GO" id="GO:0031267">
    <property type="term" value="F:small GTPase binding"/>
    <property type="evidence" value="ECO:0007669"/>
    <property type="project" value="InterPro"/>
</dbReference>
<evidence type="ECO:0000313" key="6">
    <source>
        <dbReference type="EMBL" id="KAK3089950.1"/>
    </source>
</evidence>
<evidence type="ECO:0000256" key="1">
    <source>
        <dbReference type="ARBA" id="ARBA00004635"/>
    </source>
</evidence>
<accession>A0AA89BNY4</accession>
<dbReference type="InterPro" id="IPR039789">
    <property type="entry name" value="CYRI"/>
</dbReference>
<evidence type="ECO:0000313" key="7">
    <source>
        <dbReference type="Proteomes" id="UP001186944"/>
    </source>
</evidence>
<evidence type="ECO:0000259" key="5">
    <source>
        <dbReference type="Pfam" id="PF07159"/>
    </source>
</evidence>
<keyword evidence="7" id="KW-1185">Reference proteome</keyword>
<comment type="similarity">
    <text evidence="2">Belongs to the CYRI family.</text>
</comment>
<evidence type="ECO:0000256" key="4">
    <source>
        <dbReference type="ARBA" id="ARBA00023288"/>
    </source>
</evidence>
<dbReference type="GO" id="GO:0016020">
    <property type="term" value="C:membrane"/>
    <property type="evidence" value="ECO:0007669"/>
    <property type="project" value="UniProtKB-SubCell"/>
</dbReference>
<evidence type="ECO:0000256" key="2">
    <source>
        <dbReference type="ARBA" id="ARBA00005778"/>
    </source>
</evidence>
<dbReference type="Pfam" id="PF07159">
    <property type="entry name" value="CYRIA-B_Rac1-bd"/>
    <property type="match status" value="1"/>
</dbReference>
<organism evidence="6 7">
    <name type="scientific">Pinctada imbricata</name>
    <name type="common">Atlantic pearl-oyster</name>
    <name type="synonym">Pinctada martensii</name>
    <dbReference type="NCBI Taxonomy" id="66713"/>
    <lineage>
        <taxon>Eukaryota</taxon>
        <taxon>Metazoa</taxon>
        <taxon>Spiralia</taxon>
        <taxon>Lophotrochozoa</taxon>
        <taxon>Mollusca</taxon>
        <taxon>Bivalvia</taxon>
        <taxon>Autobranchia</taxon>
        <taxon>Pteriomorphia</taxon>
        <taxon>Pterioida</taxon>
        <taxon>Pterioidea</taxon>
        <taxon>Pteriidae</taxon>
        <taxon>Pinctada</taxon>
    </lineage>
</organism>
<reference evidence="6" key="1">
    <citation type="submission" date="2019-08" db="EMBL/GenBank/DDBJ databases">
        <title>The improved chromosome-level genome for the pearl oyster Pinctada fucata martensii using PacBio sequencing and Hi-C.</title>
        <authorList>
            <person name="Zheng Z."/>
        </authorList>
    </citation>
    <scope>NUCLEOTIDE SEQUENCE</scope>
    <source>
        <strain evidence="6">ZZ-2019</strain>
        <tissue evidence="6">Adductor muscle</tissue>
    </source>
</reference>
<dbReference type="EMBL" id="VSWD01000010">
    <property type="protein sequence ID" value="KAK3089950.1"/>
    <property type="molecule type" value="Genomic_DNA"/>
</dbReference>
<name>A0AA89BNY4_PINIB</name>
<proteinExistence type="inferred from homology"/>
<protein>
    <recommendedName>
        <fullName evidence="5">CYRIA/CYRIB Rac1 binding domain-containing protein</fullName>
    </recommendedName>
</protein>
<sequence length="364" mass="41772">MLVDVIYFLEEQKVNFIWCKGEVYTPYYCVMRKVASPRSLHLAMGNLLRILWKPEEGEQNNFYVDFETVDPSEEERPVYESVQKVLDDGRVILKDISQYTGATEHIREIYTLSVQKVLDDGRVILKDISQYTGTTEHIQRVVQDLLEVLCSKDKTPSQHLETQQALFKQFADILDFVLRFDDRKMTNPAIQNDFSYYRRTLSRMKLANEDETGNENIVSNEMANRMSLFYAPATPMLKVLSDATTKFVSQHKELPVENTTECLSTMAKICRVMIETPEYVARFQSGETKLFCLRVMVGVIILYDHVHPVGAFAKNSSIDLKSCIKVLKEQDAPMVEGLINALRFTTKHLNEEGTPKSIKALLAV</sequence>